<evidence type="ECO:0000313" key="1">
    <source>
        <dbReference type="EMBL" id="UXE63114.1"/>
    </source>
</evidence>
<organism evidence="1">
    <name type="scientific">Woronichinia naegeliana WA131</name>
    <dbReference type="NCBI Taxonomy" id="2824559"/>
    <lineage>
        <taxon>Bacteria</taxon>
        <taxon>Bacillati</taxon>
        <taxon>Cyanobacteriota</taxon>
        <taxon>Cyanophyceae</taxon>
        <taxon>Synechococcales</taxon>
        <taxon>Coelosphaeriaceae</taxon>
        <taxon>Woronichinia</taxon>
    </lineage>
</organism>
<accession>A0A977PXS2</accession>
<name>A0A977PXS2_9CYAN</name>
<proteinExistence type="predicted"/>
<dbReference type="EMBL" id="CP073041">
    <property type="protein sequence ID" value="UXE63114.1"/>
    <property type="molecule type" value="Genomic_DNA"/>
</dbReference>
<sequence>MLKPFFKPSQIVCLEHQNNYLYGEVIQIIESRQLCWIRPLMLAVFANDISTINSLQEAEELWDVRLTSDVAYPLPLFRPALDLEVLPLMMHLEEEVEEGDSLSKQQLRQFLEQIWQSNPRYFQQS</sequence>
<reference evidence="1" key="1">
    <citation type="submission" date="2021-04" db="EMBL/GenBank/DDBJ databases">
        <title>Genome sequence of Woronichinia naegeliana from Washington state freshwater lake bloom.</title>
        <authorList>
            <person name="Dreher T.W."/>
        </authorList>
    </citation>
    <scope>NUCLEOTIDE SEQUENCE</scope>
    <source>
        <strain evidence="1">WA131</strain>
    </source>
</reference>
<dbReference type="KEGG" id="wna:KA717_10870"/>
<dbReference type="Proteomes" id="UP001065613">
    <property type="component" value="Chromosome"/>
</dbReference>
<dbReference type="AlphaFoldDB" id="A0A977PXS2"/>
<protein>
    <submittedName>
        <fullName evidence="1">Uncharacterized protein</fullName>
    </submittedName>
</protein>
<gene>
    <name evidence="1" type="ORF">KA717_10870</name>
</gene>